<evidence type="ECO:0000313" key="3">
    <source>
        <dbReference type="Proteomes" id="UP001627284"/>
    </source>
</evidence>
<keyword evidence="3" id="KW-1185">Reference proteome</keyword>
<dbReference type="PANTHER" id="PTHR37610">
    <property type="entry name" value="CCHC-TYPE DOMAIN-CONTAINING PROTEIN"/>
    <property type="match status" value="1"/>
</dbReference>
<feature type="domain" description="Retrotransposon Copia-like N-terminal" evidence="1">
    <location>
        <begin position="103"/>
        <end position="149"/>
    </location>
</feature>
<comment type="caution">
    <text evidence="2">The sequence shown here is derived from an EMBL/GenBank/DDBJ whole genome shotgun (WGS) entry which is preliminary data.</text>
</comment>
<reference evidence="2 3" key="1">
    <citation type="submission" date="2024-05" db="EMBL/GenBank/DDBJ databases">
        <title>De novo assembly of an allotetraploid wild potato.</title>
        <authorList>
            <person name="Hosaka A.J."/>
        </authorList>
    </citation>
    <scope>NUCLEOTIDE SEQUENCE [LARGE SCALE GENOMIC DNA]</scope>
    <source>
        <tissue evidence="2">Young leaves</tissue>
    </source>
</reference>
<accession>A0ABD2TLU4</accession>
<dbReference type="Proteomes" id="UP001627284">
    <property type="component" value="Unassembled WGS sequence"/>
</dbReference>
<dbReference type="PANTHER" id="PTHR37610:SF40">
    <property type="entry name" value="OS01G0909600 PROTEIN"/>
    <property type="match status" value="1"/>
</dbReference>
<gene>
    <name evidence="2" type="ORF">AABB24_017274</name>
</gene>
<evidence type="ECO:0000313" key="2">
    <source>
        <dbReference type="EMBL" id="KAL3356531.1"/>
    </source>
</evidence>
<sequence length="245" mass="27991">MKLSSVFISPNHSILHFSSKLQININGESIFSISFRLIQYGIRAVTVLFHSPQFKFLFGFISFSFNNSTSHRMEQSSHREGISNGNQPPVPVSLDLTSVFYVHPSENAGSTLVPVLFDGSGYRSWRRAVLRGLSIKNKTSFINGKVQRPSTDSNKFSQWESCDDMVTSWILNSLSKDLRDSLQYVDNARELWIELTDRFDQTNGAKLYQLQREINDLSQGNLDITGYYTRIKKLWEELNTLDTSS</sequence>
<organism evidence="2 3">
    <name type="scientific">Solanum stoloniferum</name>
    <dbReference type="NCBI Taxonomy" id="62892"/>
    <lineage>
        <taxon>Eukaryota</taxon>
        <taxon>Viridiplantae</taxon>
        <taxon>Streptophyta</taxon>
        <taxon>Embryophyta</taxon>
        <taxon>Tracheophyta</taxon>
        <taxon>Spermatophyta</taxon>
        <taxon>Magnoliopsida</taxon>
        <taxon>eudicotyledons</taxon>
        <taxon>Gunneridae</taxon>
        <taxon>Pentapetalae</taxon>
        <taxon>asterids</taxon>
        <taxon>lamiids</taxon>
        <taxon>Solanales</taxon>
        <taxon>Solanaceae</taxon>
        <taxon>Solanoideae</taxon>
        <taxon>Solaneae</taxon>
        <taxon>Solanum</taxon>
    </lineage>
</organism>
<name>A0ABD2TLU4_9SOLN</name>
<dbReference type="InterPro" id="IPR029472">
    <property type="entry name" value="Copia-like_N"/>
</dbReference>
<protein>
    <recommendedName>
        <fullName evidence="1">Retrotransposon Copia-like N-terminal domain-containing protein</fullName>
    </recommendedName>
</protein>
<dbReference type="EMBL" id="JBJKTR010000010">
    <property type="protein sequence ID" value="KAL3356531.1"/>
    <property type="molecule type" value="Genomic_DNA"/>
</dbReference>
<dbReference type="AlphaFoldDB" id="A0ABD2TLU4"/>
<dbReference type="Pfam" id="PF14244">
    <property type="entry name" value="Retrotran_gag_3"/>
    <property type="match status" value="1"/>
</dbReference>
<proteinExistence type="predicted"/>
<evidence type="ECO:0000259" key="1">
    <source>
        <dbReference type="Pfam" id="PF14244"/>
    </source>
</evidence>